<organism evidence="7 8">
    <name type="scientific">candidate division WOR-1 bacterium DG_54_3</name>
    <dbReference type="NCBI Taxonomy" id="1703775"/>
    <lineage>
        <taxon>Bacteria</taxon>
        <taxon>Bacillati</taxon>
        <taxon>Saganbacteria</taxon>
    </lineage>
</organism>
<dbReference type="PROSITE" id="PS00801">
    <property type="entry name" value="TRANSKETOLASE_1"/>
    <property type="match status" value="1"/>
</dbReference>
<dbReference type="EMBL" id="LIZX01000148">
    <property type="protein sequence ID" value="KPJ65008.1"/>
    <property type="molecule type" value="Genomic_DNA"/>
</dbReference>
<proteinExistence type="inferred from homology"/>
<evidence type="ECO:0000256" key="1">
    <source>
        <dbReference type="ARBA" id="ARBA00001964"/>
    </source>
</evidence>
<dbReference type="PANTHER" id="PTHR47514">
    <property type="entry name" value="TRANSKETOLASE N-TERMINAL SECTION-RELATED"/>
    <property type="match status" value="1"/>
</dbReference>
<evidence type="ECO:0000313" key="7">
    <source>
        <dbReference type="EMBL" id="KPJ65008.1"/>
    </source>
</evidence>
<keyword evidence="3" id="KW-0808">Transferase</keyword>
<evidence type="ECO:0000256" key="2">
    <source>
        <dbReference type="ARBA" id="ARBA00007131"/>
    </source>
</evidence>
<dbReference type="Pfam" id="PF00456">
    <property type="entry name" value="Transketolase_N"/>
    <property type="match status" value="1"/>
</dbReference>
<reference evidence="7 8" key="1">
    <citation type="journal article" date="2015" name="Microbiome">
        <title>Genomic resolution of linkages in carbon, nitrogen, and sulfur cycling among widespread estuary sediment bacteria.</title>
        <authorList>
            <person name="Baker B.J."/>
            <person name="Lazar C.S."/>
            <person name="Teske A.P."/>
            <person name="Dick G.J."/>
        </authorList>
    </citation>
    <scope>NUCLEOTIDE SEQUENCE [LARGE SCALE GENOMIC DNA]</scope>
    <source>
        <strain evidence="7">DG_54_3</strain>
    </source>
</reference>
<evidence type="ECO:0000259" key="6">
    <source>
        <dbReference type="Pfam" id="PF00456"/>
    </source>
</evidence>
<dbReference type="PANTHER" id="PTHR47514:SF1">
    <property type="entry name" value="TRANSKETOLASE N-TERMINAL SECTION-RELATED"/>
    <property type="match status" value="1"/>
</dbReference>
<keyword evidence="4" id="KW-0479">Metal-binding</keyword>
<protein>
    <submittedName>
        <fullName evidence="7">Transketolase</fullName>
    </submittedName>
</protein>
<dbReference type="GO" id="GO:0046872">
    <property type="term" value="F:metal ion binding"/>
    <property type="evidence" value="ECO:0007669"/>
    <property type="project" value="UniProtKB-KW"/>
</dbReference>
<evidence type="ECO:0000256" key="3">
    <source>
        <dbReference type="ARBA" id="ARBA00022679"/>
    </source>
</evidence>
<accession>A0A0S7XRC0</accession>
<gene>
    <name evidence="7" type="ORF">AMJ44_11505</name>
</gene>
<sequence>MMISKEKIKELDSIARRLRQNIIEMTCAAKSGHPGGSLSAADIITVLYFYKMRHDPKDPSWADRDRFVMSKGHAAPVLYAALAEAGYFPVKYLKTLRRIGSSLQGHVDMLALPGIEMSTGSLGQGLSAANGMALAGRLDKKKYRVYCLTGDG</sequence>
<dbReference type="Gene3D" id="3.40.50.970">
    <property type="match status" value="1"/>
</dbReference>
<dbReference type="InterPro" id="IPR029061">
    <property type="entry name" value="THDP-binding"/>
</dbReference>
<feature type="non-terminal residue" evidence="7">
    <location>
        <position position="152"/>
    </location>
</feature>
<dbReference type="InterPro" id="IPR005474">
    <property type="entry name" value="Transketolase_N"/>
</dbReference>
<keyword evidence="5" id="KW-0786">Thiamine pyrophosphate</keyword>
<comment type="similarity">
    <text evidence="2">Belongs to the transketolase family.</text>
</comment>
<feature type="domain" description="Transketolase N-terminal" evidence="6">
    <location>
        <begin position="17"/>
        <end position="143"/>
    </location>
</feature>
<dbReference type="InterPro" id="IPR049557">
    <property type="entry name" value="Transketolase_CS"/>
</dbReference>
<comment type="cofactor">
    <cofactor evidence="1">
        <name>thiamine diphosphate</name>
        <dbReference type="ChEBI" id="CHEBI:58937"/>
    </cofactor>
</comment>
<evidence type="ECO:0000256" key="5">
    <source>
        <dbReference type="ARBA" id="ARBA00023052"/>
    </source>
</evidence>
<evidence type="ECO:0000256" key="4">
    <source>
        <dbReference type="ARBA" id="ARBA00022723"/>
    </source>
</evidence>
<dbReference type="SUPFAM" id="SSF52518">
    <property type="entry name" value="Thiamin diphosphate-binding fold (THDP-binding)"/>
    <property type="match status" value="1"/>
</dbReference>
<dbReference type="PATRIC" id="fig|1703775.3.peg.1259"/>
<name>A0A0S7XRC0_UNCSA</name>
<dbReference type="AlphaFoldDB" id="A0A0S7XRC0"/>
<evidence type="ECO:0000313" key="8">
    <source>
        <dbReference type="Proteomes" id="UP000051861"/>
    </source>
</evidence>
<dbReference type="Proteomes" id="UP000051861">
    <property type="component" value="Unassembled WGS sequence"/>
</dbReference>
<comment type="caution">
    <text evidence="7">The sequence shown here is derived from an EMBL/GenBank/DDBJ whole genome shotgun (WGS) entry which is preliminary data.</text>
</comment>
<dbReference type="GO" id="GO:0016740">
    <property type="term" value="F:transferase activity"/>
    <property type="evidence" value="ECO:0007669"/>
    <property type="project" value="UniProtKB-KW"/>
</dbReference>